<proteinExistence type="inferred from homology"/>
<name>A0A316DHB2_9FLAO</name>
<dbReference type="InterPro" id="IPR029000">
    <property type="entry name" value="Cyclophilin-like_dom_sf"/>
</dbReference>
<evidence type="ECO:0000313" key="6">
    <source>
        <dbReference type="Proteomes" id="UP000245430"/>
    </source>
</evidence>
<protein>
    <recommendedName>
        <fullName evidence="3">Peptidyl-prolyl cis-trans isomerase</fullName>
        <shortName evidence="3">PPIase</shortName>
        <ecNumber evidence="3">5.2.1.8</ecNumber>
    </recommendedName>
</protein>
<sequence>MTSIKATINKSDLKKYQNSLMKYISIVVVCFFLLNCEDKQSDKKTNTSNTETTKIIKKDTFSESEIEIKAETEESFRLTDENAMEFFLQYEKENKENKVRITTSFGDIEILLFNETKFHRANFIYLTKQDYFNDTQFYRVINNFIIQAGNSDNPEVSKKRNKIGRYLLPTDTKRGFKHDRGVISMPSGEIDNPYKLASPFEFFIVQQEGGAHHLDGDYTIFGKVTKGLEVVDKIAAQKTDVADWPLSNIYIEKVEIIE</sequence>
<dbReference type="AlphaFoldDB" id="A0A316DHB2"/>
<keyword evidence="6" id="KW-1185">Reference proteome</keyword>
<keyword evidence="2 3" id="KW-0413">Isomerase</keyword>
<dbReference type="EC" id="5.2.1.8" evidence="3"/>
<comment type="function">
    <text evidence="3">PPIases accelerate the folding of proteins. It catalyzes the cis-trans isomerization of proline imidic peptide bonds in oligopeptides.</text>
</comment>
<organism evidence="5 6">
    <name type="scientific">Xanthomarina spongicola</name>
    <dbReference type="NCBI Taxonomy" id="570520"/>
    <lineage>
        <taxon>Bacteria</taxon>
        <taxon>Pseudomonadati</taxon>
        <taxon>Bacteroidota</taxon>
        <taxon>Flavobacteriia</taxon>
        <taxon>Flavobacteriales</taxon>
        <taxon>Flavobacteriaceae</taxon>
        <taxon>Xanthomarina</taxon>
    </lineage>
</organism>
<comment type="similarity">
    <text evidence="3">Belongs to the cyclophilin-type PPIase family.</text>
</comment>
<evidence type="ECO:0000256" key="3">
    <source>
        <dbReference type="RuleBase" id="RU363019"/>
    </source>
</evidence>
<dbReference type="InterPro" id="IPR044666">
    <property type="entry name" value="Cyclophilin_A-like"/>
</dbReference>
<dbReference type="CDD" id="cd00317">
    <property type="entry name" value="cyclophilin"/>
    <property type="match status" value="1"/>
</dbReference>
<accession>A0A316DHB2</accession>
<gene>
    <name evidence="5" type="ORF">LX78_02805</name>
</gene>
<dbReference type="GO" id="GO:0003755">
    <property type="term" value="F:peptidyl-prolyl cis-trans isomerase activity"/>
    <property type="evidence" value="ECO:0007669"/>
    <property type="project" value="UniProtKB-UniRule"/>
</dbReference>
<comment type="catalytic activity">
    <reaction evidence="3">
        <text>[protein]-peptidylproline (omega=180) = [protein]-peptidylproline (omega=0)</text>
        <dbReference type="Rhea" id="RHEA:16237"/>
        <dbReference type="Rhea" id="RHEA-COMP:10747"/>
        <dbReference type="Rhea" id="RHEA-COMP:10748"/>
        <dbReference type="ChEBI" id="CHEBI:83833"/>
        <dbReference type="ChEBI" id="CHEBI:83834"/>
        <dbReference type="EC" id="5.2.1.8"/>
    </reaction>
</comment>
<dbReference type="PANTHER" id="PTHR45625">
    <property type="entry name" value="PEPTIDYL-PROLYL CIS-TRANS ISOMERASE-RELATED"/>
    <property type="match status" value="1"/>
</dbReference>
<feature type="domain" description="PPIase cyclophilin-type" evidence="4">
    <location>
        <begin position="106"/>
        <end position="256"/>
    </location>
</feature>
<evidence type="ECO:0000256" key="2">
    <source>
        <dbReference type="ARBA" id="ARBA00023235"/>
    </source>
</evidence>
<comment type="caution">
    <text evidence="5">The sequence shown here is derived from an EMBL/GenBank/DDBJ whole genome shotgun (WGS) entry which is preliminary data.</text>
</comment>
<dbReference type="Proteomes" id="UP000245430">
    <property type="component" value="Unassembled WGS sequence"/>
</dbReference>
<dbReference type="PRINTS" id="PR00153">
    <property type="entry name" value="CSAPPISMRASE"/>
</dbReference>
<dbReference type="SUPFAM" id="SSF50891">
    <property type="entry name" value="Cyclophilin-like"/>
    <property type="match status" value="1"/>
</dbReference>
<reference evidence="5 6" key="1">
    <citation type="submission" date="2018-05" db="EMBL/GenBank/DDBJ databases">
        <title>Genomic Encyclopedia of Archaeal and Bacterial Type Strains, Phase II (KMG-II): from individual species to whole genera.</title>
        <authorList>
            <person name="Goeker M."/>
        </authorList>
    </citation>
    <scope>NUCLEOTIDE SEQUENCE [LARGE SCALE GENOMIC DNA]</scope>
    <source>
        <strain evidence="5 6">DSM 22637</strain>
    </source>
</reference>
<dbReference type="PROSITE" id="PS50072">
    <property type="entry name" value="CSA_PPIASE_2"/>
    <property type="match status" value="1"/>
</dbReference>
<evidence type="ECO:0000256" key="1">
    <source>
        <dbReference type="ARBA" id="ARBA00023110"/>
    </source>
</evidence>
<dbReference type="PANTHER" id="PTHR45625:SF4">
    <property type="entry name" value="PEPTIDYLPROLYL ISOMERASE DOMAIN AND WD REPEAT-CONTAINING PROTEIN 1"/>
    <property type="match status" value="1"/>
</dbReference>
<dbReference type="InterPro" id="IPR002130">
    <property type="entry name" value="Cyclophilin-type_PPIase_dom"/>
</dbReference>
<dbReference type="RefSeq" id="WP_342766620.1">
    <property type="nucleotide sequence ID" value="NZ_QGGP01000010.1"/>
</dbReference>
<dbReference type="Gene3D" id="2.40.100.10">
    <property type="entry name" value="Cyclophilin-like"/>
    <property type="match status" value="1"/>
</dbReference>
<evidence type="ECO:0000313" key="5">
    <source>
        <dbReference type="EMBL" id="PWK17265.1"/>
    </source>
</evidence>
<dbReference type="Pfam" id="PF00160">
    <property type="entry name" value="Pro_isomerase"/>
    <property type="match status" value="1"/>
</dbReference>
<evidence type="ECO:0000259" key="4">
    <source>
        <dbReference type="PROSITE" id="PS50072"/>
    </source>
</evidence>
<dbReference type="EMBL" id="QGGP01000010">
    <property type="protein sequence ID" value="PWK17265.1"/>
    <property type="molecule type" value="Genomic_DNA"/>
</dbReference>
<keyword evidence="1 3" id="KW-0697">Rotamase</keyword>